<dbReference type="AlphaFoldDB" id="A0A7D6CNJ2"/>
<dbReference type="EMBL" id="CP059154">
    <property type="protein sequence ID" value="QLK24311.1"/>
    <property type="molecule type" value="Genomic_DNA"/>
</dbReference>
<keyword evidence="1" id="KW-1133">Transmembrane helix</keyword>
<dbReference type="GeneID" id="56143736"/>
<dbReference type="Proteomes" id="UP000510869">
    <property type="component" value="Chromosome"/>
</dbReference>
<sequence length="55" mass="5815">MQVFRKQLATSLATIFVVNLVVMGGGAWLSYANEPEISDTIVGPDGETVATSDDV</sequence>
<evidence type="ECO:0000313" key="2">
    <source>
        <dbReference type="EMBL" id="QLK24311.1"/>
    </source>
</evidence>
<dbReference type="OrthoDB" id="234602at2157"/>
<organism evidence="2 3">
    <name type="scientific">Natrinema zhouii</name>
    <dbReference type="NCBI Taxonomy" id="1710539"/>
    <lineage>
        <taxon>Archaea</taxon>
        <taxon>Methanobacteriati</taxon>
        <taxon>Methanobacteriota</taxon>
        <taxon>Stenosarchaea group</taxon>
        <taxon>Halobacteria</taxon>
        <taxon>Halobacteriales</taxon>
        <taxon>Natrialbaceae</taxon>
        <taxon>Natrinema</taxon>
    </lineage>
</organism>
<protein>
    <submittedName>
        <fullName evidence="2">Uncharacterized protein</fullName>
    </submittedName>
</protein>
<keyword evidence="3" id="KW-1185">Reference proteome</keyword>
<evidence type="ECO:0000313" key="3">
    <source>
        <dbReference type="Proteomes" id="UP000510869"/>
    </source>
</evidence>
<feature type="transmembrane region" description="Helical" evidence="1">
    <location>
        <begin position="12"/>
        <end position="31"/>
    </location>
</feature>
<keyword evidence="1" id="KW-0472">Membrane</keyword>
<proteinExistence type="predicted"/>
<name>A0A7D6CNJ2_9EURY</name>
<accession>A0A7D6CNJ2</accession>
<gene>
    <name evidence="2" type="ORF">HYG81_10985</name>
</gene>
<dbReference type="RefSeq" id="WP_180843067.1">
    <property type="nucleotide sequence ID" value="NZ_CP059154.1"/>
</dbReference>
<evidence type="ECO:0000256" key="1">
    <source>
        <dbReference type="SAM" id="Phobius"/>
    </source>
</evidence>
<dbReference type="KEGG" id="nay:HYG81_10985"/>
<keyword evidence="1" id="KW-0812">Transmembrane</keyword>
<reference evidence="2 3" key="1">
    <citation type="submission" date="2020-07" db="EMBL/GenBank/DDBJ databases">
        <title>Natrinema (YPL30) sp. nov. and Haloterrigena xxxxxx (YPL8) sp. nov., isolated from a salt mine.</title>
        <authorList>
            <person name="Cui H."/>
        </authorList>
    </citation>
    <scope>NUCLEOTIDE SEQUENCE [LARGE SCALE GENOMIC DNA]</scope>
    <source>
        <strain evidence="2 3">YPL13</strain>
    </source>
</reference>